<protein>
    <submittedName>
        <fullName evidence="9">Iron complex transport system permease protein</fullName>
    </submittedName>
</protein>
<comment type="similarity">
    <text evidence="2">Belongs to the binding-protein-dependent transport system permease family. FecCD subfamily.</text>
</comment>
<keyword evidence="10" id="KW-1185">Reference proteome</keyword>
<dbReference type="PANTHER" id="PTHR30472:SF19">
    <property type="entry name" value="PETROBACTIN IMPORT SYSTEM PERMEASE PROTEIN YCLO"/>
    <property type="match status" value="1"/>
</dbReference>
<dbReference type="Pfam" id="PF01032">
    <property type="entry name" value="FecCD"/>
    <property type="match status" value="1"/>
</dbReference>
<proteinExistence type="inferred from homology"/>
<feature type="transmembrane region" description="Helical" evidence="8">
    <location>
        <begin position="34"/>
        <end position="52"/>
    </location>
</feature>
<gene>
    <name evidence="9" type="ORF">JOC31_000473</name>
</gene>
<feature type="transmembrane region" description="Helical" evidence="8">
    <location>
        <begin position="189"/>
        <end position="216"/>
    </location>
</feature>
<keyword evidence="3" id="KW-0813">Transport</keyword>
<dbReference type="RefSeq" id="WP_205016606.1">
    <property type="nucleotide sequence ID" value="NZ_JAFBEI010000007.1"/>
</dbReference>
<keyword evidence="7 8" id="KW-0472">Membrane</keyword>
<reference evidence="9 10" key="1">
    <citation type="submission" date="2021-01" db="EMBL/GenBank/DDBJ databases">
        <title>Genomic Encyclopedia of Type Strains, Phase IV (KMG-IV): sequencing the most valuable type-strain genomes for metagenomic binning, comparative biology and taxonomic classification.</title>
        <authorList>
            <person name="Goeker M."/>
        </authorList>
    </citation>
    <scope>NUCLEOTIDE SEQUENCE [LARGE SCALE GENOMIC DNA]</scope>
    <source>
        <strain evidence="9 10">DSM 27513</strain>
    </source>
</reference>
<evidence type="ECO:0000256" key="4">
    <source>
        <dbReference type="ARBA" id="ARBA00022475"/>
    </source>
</evidence>
<evidence type="ECO:0000256" key="7">
    <source>
        <dbReference type="ARBA" id="ARBA00023136"/>
    </source>
</evidence>
<evidence type="ECO:0000256" key="3">
    <source>
        <dbReference type="ARBA" id="ARBA00022448"/>
    </source>
</evidence>
<feature type="transmembrane region" description="Helical" evidence="8">
    <location>
        <begin position="115"/>
        <end position="137"/>
    </location>
</feature>
<comment type="caution">
    <text evidence="9">The sequence shown here is derived from an EMBL/GenBank/DDBJ whole genome shotgun (WGS) entry which is preliminary data.</text>
</comment>
<feature type="transmembrane region" description="Helical" evidence="8">
    <location>
        <begin position="277"/>
        <end position="294"/>
    </location>
</feature>
<dbReference type="InterPro" id="IPR000522">
    <property type="entry name" value="ABC_transptr_permease_BtuC"/>
</dbReference>
<dbReference type="Gene3D" id="1.10.3470.10">
    <property type="entry name" value="ABC transporter involved in vitamin B12 uptake, BtuC"/>
    <property type="match status" value="1"/>
</dbReference>
<dbReference type="PANTHER" id="PTHR30472">
    <property type="entry name" value="FERRIC ENTEROBACTIN TRANSPORT SYSTEM PERMEASE PROTEIN"/>
    <property type="match status" value="1"/>
</dbReference>
<evidence type="ECO:0000256" key="5">
    <source>
        <dbReference type="ARBA" id="ARBA00022692"/>
    </source>
</evidence>
<dbReference type="SUPFAM" id="SSF81345">
    <property type="entry name" value="ABC transporter involved in vitamin B12 uptake, BtuC"/>
    <property type="match status" value="1"/>
</dbReference>
<evidence type="ECO:0000256" key="1">
    <source>
        <dbReference type="ARBA" id="ARBA00004651"/>
    </source>
</evidence>
<accession>A0ABS2PK60</accession>
<feature type="transmembrane region" description="Helical" evidence="8">
    <location>
        <begin position="236"/>
        <end position="265"/>
    </location>
</feature>
<keyword evidence="4" id="KW-1003">Cell membrane</keyword>
<evidence type="ECO:0000256" key="2">
    <source>
        <dbReference type="ARBA" id="ARBA00007935"/>
    </source>
</evidence>
<dbReference type="InterPro" id="IPR037294">
    <property type="entry name" value="ABC_BtuC-like"/>
</dbReference>
<organism evidence="9 10">
    <name type="scientific">Streptococcus saliviloxodontae</name>
    <dbReference type="NCBI Taxonomy" id="1349416"/>
    <lineage>
        <taxon>Bacteria</taxon>
        <taxon>Bacillati</taxon>
        <taxon>Bacillota</taxon>
        <taxon>Bacilli</taxon>
        <taxon>Lactobacillales</taxon>
        <taxon>Streptococcaceae</taxon>
        <taxon>Streptococcus</taxon>
    </lineage>
</organism>
<name>A0ABS2PK60_9STRE</name>
<keyword evidence="6 8" id="KW-1133">Transmembrane helix</keyword>
<evidence type="ECO:0000313" key="9">
    <source>
        <dbReference type="EMBL" id="MBM7635672.1"/>
    </source>
</evidence>
<feature type="transmembrane region" description="Helical" evidence="8">
    <location>
        <begin position="306"/>
        <end position="326"/>
    </location>
</feature>
<dbReference type="EMBL" id="JAFBEI010000007">
    <property type="protein sequence ID" value="MBM7635672.1"/>
    <property type="molecule type" value="Genomic_DNA"/>
</dbReference>
<feature type="transmembrane region" description="Helical" evidence="8">
    <location>
        <begin position="89"/>
        <end position="108"/>
    </location>
</feature>
<sequence length="333" mass="37181">MSKKSEFLYPFVLVVTYFCLSLFLKVSIKDRHLSLDFFFDLLAGQSSALFIFNQLRLPAILASCAVAILLVIATLILQAISKNDLADPSALGFSTIAMTVLALSYLYIPFFRGMPYWGIVSLSGLSVLLFSLMMYRFAMTGTSELDGNLLLLLGIGVNAFFQMILTYLKTYSGEAKDIIALLMRGNFDQLSLSLSVWILLLSILALLVFLGLLRPFRLLQQDRELAQSLGLSLKVYHVVFFGLMSLCIALSLILGANFPFVAFTAIHVFRPYYARQFGVHLLTSILFMAASVLMSDVLAHQLFETILPTNLFLSLFGGLGFLVVLLQRRGRQW</sequence>
<evidence type="ECO:0000256" key="8">
    <source>
        <dbReference type="SAM" id="Phobius"/>
    </source>
</evidence>
<feature type="transmembrane region" description="Helical" evidence="8">
    <location>
        <begin position="149"/>
        <end position="168"/>
    </location>
</feature>
<feature type="transmembrane region" description="Helical" evidence="8">
    <location>
        <begin position="59"/>
        <end position="77"/>
    </location>
</feature>
<comment type="subcellular location">
    <subcellularLocation>
        <location evidence="1">Cell membrane</location>
        <topology evidence="1">Multi-pass membrane protein</topology>
    </subcellularLocation>
</comment>
<evidence type="ECO:0000313" key="10">
    <source>
        <dbReference type="Proteomes" id="UP000809081"/>
    </source>
</evidence>
<feature type="transmembrane region" description="Helical" evidence="8">
    <location>
        <begin position="7"/>
        <end position="28"/>
    </location>
</feature>
<keyword evidence="5 8" id="KW-0812">Transmembrane</keyword>
<evidence type="ECO:0000256" key="6">
    <source>
        <dbReference type="ARBA" id="ARBA00022989"/>
    </source>
</evidence>
<dbReference type="Proteomes" id="UP000809081">
    <property type="component" value="Unassembled WGS sequence"/>
</dbReference>